<feature type="non-terminal residue" evidence="1">
    <location>
        <position position="70"/>
    </location>
</feature>
<accession>A0ABU8GWA0</accession>
<protein>
    <recommendedName>
        <fullName evidence="3">KaiC-like domain-containing protein</fullName>
    </recommendedName>
</protein>
<comment type="caution">
    <text evidence="1">The sequence shown here is derived from an EMBL/GenBank/DDBJ whole genome shotgun (WGS) entry which is preliminary data.</text>
</comment>
<gene>
    <name evidence="1" type="ORF">WB403_51100</name>
</gene>
<dbReference type="EMBL" id="JBBAYM010000652">
    <property type="protein sequence ID" value="MEI5617461.1"/>
    <property type="molecule type" value="Genomic_DNA"/>
</dbReference>
<evidence type="ECO:0008006" key="3">
    <source>
        <dbReference type="Google" id="ProtNLM"/>
    </source>
</evidence>
<proteinExistence type="predicted"/>
<sequence length="70" mass="7246">MPSGITTPSGPQNEINQASLLPGVNVLIEGPGGTGKTFSLGTLVDTGIETFYLGLDSGVESLFAYWTDRG</sequence>
<reference evidence="1 2" key="1">
    <citation type="submission" date="2024-03" db="EMBL/GenBank/DDBJ databases">
        <title>First Report of Pectobacterium brasiliscabiei causing potato scab in china.</title>
        <authorList>
            <person name="Handique U."/>
        </authorList>
    </citation>
    <scope>NUCLEOTIDE SEQUENCE [LARGE SCALE GENOMIC DNA]</scope>
    <source>
        <strain evidence="1 2">ZRIMU1503</strain>
    </source>
</reference>
<evidence type="ECO:0000313" key="2">
    <source>
        <dbReference type="Proteomes" id="UP001365781"/>
    </source>
</evidence>
<organism evidence="1 2">
    <name type="scientific">Streptomyces brasiliscabiei</name>
    <dbReference type="NCBI Taxonomy" id="2736302"/>
    <lineage>
        <taxon>Bacteria</taxon>
        <taxon>Bacillati</taxon>
        <taxon>Actinomycetota</taxon>
        <taxon>Actinomycetes</taxon>
        <taxon>Kitasatosporales</taxon>
        <taxon>Streptomycetaceae</taxon>
        <taxon>Streptomyces</taxon>
    </lineage>
</organism>
<evidence type="ECO:0000313" key="1">
    <source>
        <dbReference type="EMBL" id="MEI5617461.1"/>
    </source>
</evidence>
<dbReference type="RefSeq" id="WP_336559304.1">
    <property type="nucleotide sequence ID" value="NZ_JBBAYM010000652.1"/>
</dbReference>
<name>A0ABU8GWA0_9ACTN</name>
<keyword evidence="2" id="KW-1185">Reference proteome</keyword>
<dbReference type="Proteomes" id="UP001365781">
    <property type="component" value="Unassembled WGS sequence"/>
</dbReference>